<sequence>MVKTAKVMVDTLFVFVLFMGCTLFFYYGILWVSDAYSDYHRYDEPEGQAVRVIQPVQGETVLSTMTERLRLFYLNGE</sequence>
<reference evidence="2 3" key="1">
    <citation type="submission" date="2017-10" db="EMBL/GenBank/DDBJ databases">
        <title>Bacillus sp. nov., a halophilic bacterium isolated from a Yangshapao Lake.</title>
        <authorList>
            <person name="Wang H."/>
        </authorList>
    </citation>
    <scope>NUCLEOTIDE SEQUENCE [LARGE SCALE GENOMIC DNA]</scope>
    <source>
        <strain evidence="2 3">YSP-3</strain>
    </source>
</reference>
<accession>A0A2W0HXL6</accession>
<proteinExistence type="predicted"/>
<organism evidence="2 3">
    <name type="scientific">Alteribacter lacisalsi</name>
    <dbReference type="NCBI Taxonomy" id="2045244"/>
    <lineage>
        <taxon>Bacteria</taxon>
        <taxon>Bacillati</taxon>
        <taxon>Bacillota</taxon>
        <taxon>Bacilli</taxon>
        <taxon>Bacillales</taxon>
        <taxon>Bacillaceae</taxon>
        <taxon>Alteribacter</taxon>
    </lineage>
</organism>
<dbReference type="AlphaFoldDB" id="A0A2W0HXL6"/>
<dbReference type="Proteomes" id="UP000248066">
    <property type="component" value="Unassembled WGS sequence"/>
</dbReference>
<dbReference type="PROSITE" id="PS51257">
    <property type="entry name" value="PROKAR_LIPOPROTEIN"/>
    <property type="match status" value="1"/>
</dbReference>
<dbReference type="RefSeq" id="WP_110518450.1">
    <property type="nucleotide sequence ID" value="NZ_PDOF01000001.1"/>
</dbReference>
<evidence type="ECO:0008006" key="4">
    <source>
        <dbReference type="Google" id="ProtNLM"/>
    </source>
</evidence>
<dbReference type="Pfam" id="PF14004">
    <property type="entry name" value="DUF4227"/>
    <property type="match status" value="1"/>
</dbReference>
<dbReference type="OrthoDB" id="2691647at2"/>
<keyword evidence="1" id="KW-0472">Membrane</keyword>
<protein>
    <recommendedName>
        <fullName evidence="4">DUF4227 family protein</fullName>
    </recommendedName>
</protein>
<feature type="transmembrane region" description="Helical" evidence="1">
    <location>
        <begin position="12"/>
        <end position="32"/>
    </location>
</feature>
<keyword evidence="3" id="KW-1185">Reference proteome</keyword>
<keyword evidence="1" id="KW-1133">Transmembrane helix</keyword>
<gene>
    <name evidence="2" type="ORF">CR205_07950</name>
</gene>
<evidence type="ECO:0000313" key="2">
    <source>
        <dbReference type="EMBL" id="PYZ98508.1"/>
    </source>
</evidence>
<dbReference type="InterPro" id="IPR025321">
    <property type="entry name" value="DUF4227"/>
</dbReference>
<keyword evidence="1" id="KW-0812">Transmembrane</keyword>
<dbReference type="EMBL" id="PDOF01000001">
    <property type="protein sequence ID" value="PYZ98508.1"/>
    <property type="molecule type" value="Genomic_DNA"/>
</dbReference>
<name>A0A2W0HXL6_9BACI</name>
<evidence type="ECO:0000256" key="1">
    <source>
        <dbReference type="SAM" id="Phobius"/>
    </source>
</evidence>
<comment type="caution">
    <text evidence="2">The sequence shown here is derived from an EMBL/GenBank/DDBJ whole genome shotgun (WGS) entry which is preliminary data.</text>
</comment>
<evidence type="ECO:0000313" key="3">
    <source>
        <dbReference type="Proteomes" id="UP000248066"/>
    </source>
</evidence>